<evidence type="ECO:0000256" key="1">
    <source>
        <dbReference type="SAM" id="MobiDB-lite"/>
    </source>
</evidence>
<reference evidence="4" key="1">
    <citation type="journal article" date="2010" name="Nat. Biotechnol.">
        <title>Draft genome sequence of the oilseed species Ricinus communis.</title>
        <authorList>
            <person name="Chan A.P."/>
            <person name="Crabtree J."/>
            <person name="Zhao Q."/>
            <person name="Lorenzi H."/>
            <person name="Orvis J."/>
            <person name="Puiu D."/>
            <person name="Melake-Berhan A."/>
            <person name="Jones K.M."/>
            <person name="Redman J."/>
            <person name="Chen G."/>
            <person name="Cahoon E.B."/>
            <person name="Gedil M."/>
            <person name="Stanke M."/>
            <person name="Haas B.J."/>
            <person name="Wortman J.R."/>
            <person name="Fraser-Liggett C.M."/>
            <person name="Ravel J."/>
            <person name="Rabinowicz P.D."/>
        </authorList>
    </citation>
    <scope>NUCLEOTIDE SEQUENCE [LARGE SCALE GENOMIC DNA]</scope>
    <source>
        <strain evidence="4">cv. Hale</strain>
    </source>
</reference>
<name>B9TKS1_RICCO</name>
<gene>
    <name evidence="3" type="ORF">RCOM_1827840</name>
</gene>
<evidence type="ECO:0000313" key="4">
    <source>
        <dbReference type="Proteomes" id="UP000008311"/>
    </source>
</evidence>
<dbReference type="AlphaFoldDB" id="B9TKS1"/>
<evidence type="ECO:0000256" key="2">
    <source>
        <dbReference type="SAM" id="SignalP"/>
    </source>
</evidence>
<proteinExistence type="predicted"/>
<feature type="signal peptide" evidence="2">
    <location>
        <begin position="1"/>
        <end position="23"/>
    </location>
</feature>
<protein>
    <submittedName>
        <fullName evidence="3">Uncharacterized protein</fullName>
    </submittedName>
</protein>
<evidence type="ECO:0000313" key="3">
    <source>
        <dbReference type="EMBL" id="EEF23543.1"/>
    </source>
</evidence>
<dbReference type="InParanoid" id="B9TKS1"/>
<feature type="region of interest" description="Disordered" evidence="1">
    <location>
        <begin position="24"/>
        <end position="43"/>
    </location>
</feature>
<keyword evidence="2" id="KW-0732">Signal</keyword>
<feature type="non-terminal residue" evidence="3">
    <location>
        <position position="146"/>
    </location>
</feature>
<accession>B9TKS1</accession>
<organism evidence="3 4">
    <name type="scientific">Ricinus communis</name>
    <name type="common">Castor bean</name>
    <dbReference type="NCBI Taxonomy" id="3988"/>
    <lineage>
        <taxon>Eukaryota</taxon>
        <taxon>Viridiplantae</taxon>
        <taxon>Streptophyta</taxon>
        <taxon>Embryophyta</taxon>
        <taxon>Tracheophyta</taxon>
        <taxon>Spermatophyta</taxon>
        <taxon>Magnoliopsida</taxon>
        <taxon>eudicotyledons</taxon>
        <taxon>Gunneridae</taxon>
        <taxon>Pentapetalae</taxon>
        <taxon>rosids</taxon>
        <taxon>fabids</taxon>
        <taxon>Malpighiales</taxon>
        <taxon>Euphorbiaceae</taxon>
        <taxon>Acalyphoideae</taxon>
        <taxon>Acalypheae</taxon>
        <taxon>Ricinus</taxon>
    </lineage>
</organism>
<keyword evidence="4" id="KW-1185">Reference proteome</keyword>
<sequence length="146" mass="15377">MGRPMKSLAFAALLAALVPTAAGAQETPTPAPAPETTVPPSNLAMLLTPPKTWEDIPPALREKLAPMLGTAPPQSRLIVEQALPEDSAPRSVDQRTVIALQTVRPAPGVTLSESPEARPSWVRPARCCGQPWSTAARSTAARRATC</sequence>
<dbReference type="Proteomes" id="UP000008311">
    <property type="component" value="Unassembled WGS sequence"/>
</dbReference>
<dbReference type="EMBL" id="EQ985646">
    <property type="protein sequence ID" value="EEF23543.1"/>
    <property type="molecule type" value="Genomic_DNA"/>
</dbReference>
<feature type="chain" id="PRO_5002892172" evidence="2">
    <location>
        <begin position="24"/>
        <end position="146"/>
    </location>
</feature>
<feature type="compositionally biased region" description="Low complexity" evidence="1">
    <location>
        <begin position="24"/>
        <end position="40"/>
    </location>
</feature>